<dbReference type="EMBL" id="OY288114">
    <property type="protein sequence ID" value="CAJ0849465.1"/>
    <property type="molecule type" value="Genomic_DNA"/>
</dbReference>
<sequence length="79" mass="8626">MPPEGDGHQELSFLKTAEIVGEDVARVATVKPADRAQRGRPLPSRSTFGATETNAVEVSVAVLLLIEPRRLLFPKIDLF</sequence>
<gene>
    <name evidence="1" type="ORF">AMST5_00129</name>
</gene>
<protein>
    <submittedName>
        <fullName evidence="1">Uncharacterized protein</fullName>
    </submittedName>
</protein>
<proteinExistence type="predicted"/>
<accession>A0AA48LZT9</accession>
<dbReference type="AlphaFoldDB" id="A0AA48LZT9"/>
<evidence type="ECO:0000313" key="1">
    <source>
        <dbReference type="EMBL" id="CAJ0849465.1"/>
    </source>
</evidence>
<reference evidence="1" key="1">
    <citation type="submission" date="2023-07" db="EMBL/GenBank/DDBJ databases">
        <authorList>
            <person name="Pelsma A.J. K."/>
        </authorList>
    </citation>
    <scope>NUCLEOTIDE SEQUENCE</scope>
</reference>
<name>A0AA48LZT9_9ZZZZ</name>
<organism evidence="1">
    <name type="scientific">freshwater sediment metagenome</name>
    <dbReference type="NCBI Taxonomy" id="556182"/>
    <lineage>
        <taxon>unclassified sequences</taxon>
        <taxon>metagenomes</taxon>
        <taxon>ecological metagenomes</taxon>
    </lineage>
</organism>